<keyword evidence="2" id="KW-0812">Transmembrane</keyword>
<accession>A0ABZ0V562</accession>
<dbReference type="RefSeq" id="WP_322329572.1">
    <property type="nucleotide sequence ID" value="NZ_CP139725.1"/>
</dbReference>
<sequence>MEIFAMIFAIFMIAAAVAATIFVGMFAGGVWGALAFAALLIVIYRAMTHQSGPSRPLRRDELNAFQRPLSDD</sequence>
<name>A0ABZ0V562_9RHOB</name>
<keyword evidence="2" id="KW-1133">Transmembrane helix</keyword>
<organism evidence="3 4">
    <name type="scientific">Sulfitobacter faviae</name>
    <dbReference type="NCBI Taxonomy" id="1775881"/>
    <lineage>
        <taxon>Bacteria</taxon>
        <taxon>Pseudomonadati</taxon>
        <taxon>Pseudomonadota</taxon>
        <taxon>Alphaproteobacteria</taxon>
        <taxon>Rhodobacterales</taxon>
        <taxon>Roseobacteraceae</taxon>
        <taxon>Sulfitobacter</taxon>
    </lineage>
</organism>
<protein>
    <submittedName>
        <fullName evidence="3">Uncharacterized protein</fullName>
    </submittedName>
</protein>
<evidence type="ECO:0000256" key="2">
    <source>
        <dbReference type="SAM" id="Phobius"/>
    </source>
</evidence>
<keyword evidence="4" id="KW-1185">Reference proteome</keyword>
<dbReference type="Proteomes" id="UP001326567">
    <property type="component" value="Chromosome"/>
</dbReference>
<gene>
    <name evidence="3" type="ORF">T7987_07665</name>
</gene>
<evidence type="ECO:0000313" key="3">
    <source>
        <dbReference type="EMBL" id="WPZ23096.1"/>
    </source>
</evidence>
<evidence type="ECO:0000256" key="1">
    <source>
        <dbReference type="SAM" id="MobiDB-lite"/>
    </source>
</evidence>
<evidence type="ECO:0000313" key="4">
    <source>
        <dbReference type="Proteomes" id="UP001326567"/>
    </source>
</evidence>
<proteinExistence type="predicted"/>
<reference evidence="3 4" key="1">
    <citation type="submission" date="2023-11" db="EMBL/GenBank/DDBJ databases">
        <title>From the Deep-Sea to the Surface: Bacterial Genomes Isolated from the Moytirra Hydrothermal Vent Plume.</title>
        <authorList>
            <person name="Major S.R."/>
        </authorList>
    </citation>
    <scope>NUCLEOTIDE SEQUENCE [LARGE SCALE GENOMIC DNA]</scope>
    <source>
        <strain evidence="3 4">OXR-9</strain>
    </source>
</reference>
<dbReference type="EMBL" id="CP139725">
    <property type="protein sequence ID" value="WPZ23096.1"/>
    <property type="molecule type" value="Genomic_DNA"/>
</dbReference>
<feature type="region of interest" description="Disordered" evidence="1">
    <location>
        <begin position="49"/>
        <end position="72"/>
    </location>
</feature>
<feature type="transmembrane region" description="Helical" evidence="2">
    <location>
        <begin position="28"/>
        <end position="47"/>
    </location>
</feature>
<keyword evidence="2" id="KW-0472">Membrane</keyword>